<dbReference type="Gene3D" id="3.40.50.720">
    <property type="entry name" value="NAD(P)-binding Rossmann-like Domain"/>
    <property type="match status" value="1"/>
</dbReference>
<dbReference type="PANTHER" id="PTHR43245:SF23">
    <property type="entry name" value="NAD(P)-BINDING DOMAIN-CONTAINING PROTEIN"/>
    <property type="match status" value="1"/>
</dbReference>
<dbReference type="InterPro" id="IPR036291">
    <property type="entry name" value="NAD(P)-bd_dom_sf"/>
</dbReference>
<protein>
    <submittedName>
        <fullName evidence="2">NAD-dependent epimerase/dehydratase</fullName>
    </submittedName>
</protein>
<organism evidence="2 3">
    <name type="scientific">Pontibacter aydingkolensis</name>
    <dbReference type="NCBI Taxonomy" id="1911536"/>
    <lineage>
        <taxon>Bacteria</taxon>
        <taxon>Pseudomonadati</taxon>
        <taxon>Bacteroidota</taxon>
        <taxon>Cytophagia</taxon>
        <taxon>Cytophagales</taxon>
        <taxon>Hymenobacteraceae</taxon>
        <taxon>Pontibacter</taxon>
    </lineage>
</organism>
<evidence type="ECO:0000259" key="1">
    <source>
        <dbReference type="Pfam" id="PF01370"/>
    </source>
</evidence>
<evidence type="ECO:0000313" key="2">
    <source>
        <dbReference type="EMBL" id="MBW7466739.1"/>
    </source>
</evidence>
<gene>
    <name evidence="2" type="ORF">K0O23_06645</name>
</gene>
<dbReference type="SUPFAM" id="SSF51735">
    <property type="entry name" value="NAD(P)-binding Rossmann-fold domains"/>
    <property type="match status" value="1"/>
</dbReference>
<dbReference type="Proteomes" id="UP000813018">
    <property type="component" value="Unassembled WGS sequence"/>
</dbReference>
<comment type="caution">
    <text evidence="2">The sequence shown here is derived from an EMBL/GenBank/DDBJ whole genome shotgun (WGS) entry which is preliminary data.</text>
</comment>
<keyword evidence="3" id="KW-1185">Reference proteome</keyword>
<feature type="domain" description="NAD-dependent epimerase/dehydratase" evidence="1">
    <location>
        <begin position="3"/>
        <end position="230"/>
    </location>
</feature>
<name>A0ABS7CSA9_9BACT</name>
<dbReference type="PANTHER" id="PTHR43245">
    <property type="entry name" value="BIFUNCTIONAL POLYMYXIN RESISTANCE PROTEIN ARNA"/>
    <property type="match status" value="1"/>
</dbReference>
<sequence length="363" mass="39915">MRILITGNMGYVGPGVVDQLCKAYPNATLIGYDMAYFASCLTNAAVLPESKLDMQLFGDVREITAETLKGIDAVVHLAAISNDPMGTRYEDITLDVNYKSSIKIAKLAKEAGVSNFVFASSCSMYGAASEQAKTEDSELNPLTAYARSKVATEKELEPLAGDGFTVTCLRFATACGMSDRLRLDLVLNDFVAGAVATGKINILSDGTPWRPLIHVRDMARAIEWAVTREVSNGGEFLAVNTGSNDWNYQVHELAEAVADVIPGTEVNINRDAAPDKRSYRVNFDLYKQLAPNHLPTYTLKEAIQELRDGLVEMEFKDGDFRNSLLMRLKVLTSLQESERINGQLQWAHQTAKTLNKESELQTA</sequence>
<accession>A0ABS7CSA9</accession>
<dbReference type="RefSeq" id="WP_219876620.1">
    <property type="nucleotide sequence ID" value="NZ_JAHYXK010000004.1"/>
</dbReference>
<evidence type="ECO:0000313" key="3">
    <source>
        <dbReference type="Proteomes" id="UP000813018"/>
    </source>
</evidence>
<dbReference type="CDD" id="cd08946">
    <property type="entry name" value="SDR_e"/>
    <property type="match status" value="1"/>
</dbReference>
<dbReference type="InterPro" id="IPR001509">
    <property type="entry name" value="Epimerase_deHydtase"/>
</dbReference>
<proteinExistence type="predicted"/>
<dbReference type="EMBL" id="JAHYXK010000004">
    <property type="protein sequence ID" value="MBW7466739.1"/>
    <property type="molecule type" value="Genomic_DNA"/>
</dbReference>
<dbReference type="Pfam" id="PF01370">
    <property type="entry name" value="Epimerase"/>
    <property type="match status" value="1"/>
</dbReference>
<dbReference type="InterPro" id="IPR050177">
    <property type="entry name" value="Lipid_A_modif_metabolic_enz"/>
</dbReference>
<reference evidence="2 3" key="1">
    <citation type="journal article" date="2016" name="Int. J. Syst. Evol. Microbiol.">
        <title>Pontibacter aydingkolensis sp. nov., isolated from soil of a salt lake.</title>
        <authorList>
            <person name="Osman G."/>
            <person name="Zhang T."/>
            <person name="Lou K."/>
            <person name="Gao Y."/>
            <person name="Chang W."/>
            <person name="Lin Q."/>
            <person name="Yang H.M."/>
            <person name="Huo X.D."/>
            <person name="Wang N."/>
        </authorList>
    </citation>
    <scope>NUCLEOTIDE SEQUENCE [LARGE SCALE GENOMIC DNA]</scope>
    <source>
        <strain evidence="2 3">KACC 19255</strain>
    </source>
</reference>